<feature type="domain" description="DUF4815" evidence="1">
    <location>
        <begin position="12"/>
        <end position="583"/>
    </location>
</feature>
<organism evidence="2 3">
    <name type="scientific">Bartonella bovis m02</name>
    <dbReference type="NCBI Taxonomy" id="1094492"/>
    <lineage>
        <taxon>Bacteria</taxon>
        <taxon>Pseudomonadati</taxon>
        <taxon>Pseudomonadota</taxon>
        <taxon>Alphaproteobacteria</taxon>
        <taxon>Hyphomicrobiales</taxon>
        <taxon>Bartonellaceae</taxon>
        <taxon>Bartonella</taxon>
    </lineage>
</organism>
<dbReference type="PATRIC" id="fig|1094492.3.peg.214"/>
<sequence length="1052" mass="117012">MEHESGLPFAIDRSVGKDEQQSVVFYGERPFIQSAELNEVQTIIRGRHDRLGRLVAKEGDRIERADAFVDQETKKVTLTEGKIFIAGDIFPVSEAILNNVPMLGRVEIGVKLQKKWVTHEDDPQLLGQIPGTLAEGEPGAARETAKLVWALENDKQEGAFFPVYVLQDGTLIDQKPPSLLEPALQAIATYDRAHGHYIVNGCRVTALGQNDGKQIFSIEEGEANINGFKHKRLAALRHEEPEDYSESIVPSETHLFTSKKTKAIKSDETSFTFETYYFPIATVHSILLTKEKTTNVTRGAVASGRDGVPDKSVVNFIKVVQGDKEFKEGVDFKKTGDTIDWSLSGDEPKPGNTYEVTYHYRAKVNADKVTAREITVSDGAQGGDIIVSYTYKLPRIDRIGLNSQGGVIYIQGISADNPIAPSVPDDILSLATITNNWLDYPRVDNNGTRVAPYTEMWRYFNRVLELDRLLQLERIKSNVDSKEPVSQKRMIADPFLDDNLRDEGIEQTGAIGHGLLRLAIEPTFYHTTLNEPVTLDWDNEVIIAQELMTACEKINPYQNFDPLPGTLALTPATDFWSVQRTDWLSGVTNELSMGKRPGGGRETEVKDELVSTHQEKIDFLRQIDLNFKIEGFGKGEVLDSLTFDGVSILPKETLTANAQGVIEGKFKIPKDITAGTKNVVAVGKGKTIATGLFTGQGVIDVKVMRRVTTVRVWKKSDPQAQVFTPDETRQITGIDFHICKIGNRSHDLMIDLVTTDNGYPTADIQAQALYSMKEAKTGWAAARYSVPLTVLNDRLTAFVIKTDDGDHSVSLAKLGDFDEENQRYVSSHPYITGPRFSSVNAQTWTAHQDEALAFRVLAARYTQTEKTVDLGEFDLKECSDLQVRAAIELPSSECSVIFEIERNNGTIYQLLPFQLLSLTEYISEKVQLRAILKGTEKLSPILFAPIELIAGKIRKEATYVTRAFPFGEKSRLTSYIKTFLPGGSTFKMEIQLDDGDFTSLKLEETEQLAQPLWTERKFVSEDKTAEQARLKLTLTGGPAARSMASDFGAGIM</sequence>
<gene>
    <name evidence="2" type="ORF">m02_02000</name>
</gene>
<evidence type="ECO:0000259" key="1">
    <source>
        <dbReference type="Pfam" id="PF16075"/>
    </source>
</evidence>
<dbReference type="EMBL" id="AGWB01000003">
    <property type="protein sequence ID" value="ENN93196.1"/>
    <property type="molecule type" value="Genomic_DNA"/>
</dbReference>
<dbReference type="Pfam" id="PF16075">
    <property type="entry name" value="DUF4815"/>
    <property type="match status" value="1"/>
</dbReference>
<dbReference type="Proteomes" id="UP000014026">
    <property type="component" value="Unassembled WGS sequence"/>
</dbReference>
<proteinExistence type="predicted"/>
<dbReference type="AlphaFoldDB" id="N6VJ04"/>
<evidence type="ECO:0000313" key="2">
    <source>
        <dbReference type="EMBL" id="ENN93196.1"/>
    </source>
</evidence>
<dbReference type="RefSeq" id="WP_010702024.1">
    <property type="nucleotide sequence ID" value="NZ_KB915625.1"/>
</dbReference>
<dbReference type="STRING" id="1094492.m02_02000"/>
<accession>N6VJ04</accession>
<protein>
    <submittedName>
        <fullName evidence="2">Phage related protein, virulence-associated</fullName>
    </submittedName>
</protein>
<evidence type="ECO:0000313" key="3">
    <source>
        <dbReference type="Proteomes" id="UP000014026"/>
    </source>
</evidence>
<dbReference type="InterPro" id="IPR032096">
    <property type="entry name" value="DUF4815"/>
</dbReference>
<reference evidence="2 3" key="1">
    <citation type="journal article" date="2013" name="PLoS Genet.">
        <title>A gene transfer agent and a dynamic repertoire of secretion systems hold the keys to the explosive radiation of the emerging pathogen Bartonella.</title>
        <authorList>
            <person name="Guy L."/>
            <person name="Nystedt B."/>
            <person name="Toft C."/>
            <person name="Zaremba-Niedzwiedzka K."/>
            <person name="Berglund E.C."/>
            <person name="Granberg F."/>
            <person name="Naslund K."/>
            <person name="Eriksson A.S."/>
            <person name="Andersson S.G."/>
        </authorList>
    </citation>
    <scope>NUCLEOTIDE SEQUENCE [LARGE SCALE GENOMIC DNA]</scope>
    <source>
        <strain evidence="3">m02</strain>
    </source>
</reference>
<comment type="caution">
    <text evidence="2">The sequence shown here is derived from an EMBL/GenBank/DDBJ whole genome shotgun (WGS) entry which is preliminary data.</text>
</comment>
<dbReference type="HOGENOM" id="CLU_288814_0_0_5"/>
<name>N6VJ04_9HYPH</name>